<dbReference type="Gene3D" id="3.30.565.10">
    <property type="entry name" value="Histidine kinase-like ATPase, C-terminal domain"/>
    <property type="match status" value="1"/>
</dbReference>
<evidence type="ECO:0000256" key="4">
    <source>
        <dbReference type="ARBA" id="ARBA00023015"/>
    </source>
</evidence>
<dbReference type="InterPro" id="IPR003661">
    <property type="entry name" value="HisK_dim/P_dom"/>
</dbReference>
<sequence length="1340" mass="153196">MKSLKSSILILFFLIGITLYSQENSDFHFRKIQVNDGLSENAVYCILQDSKGFMWFGTKDGLNRYDGNNFRIFRKNAKNTQSIGNNFIRCIIEGQDSQLYIGTDAGLYIMDTVEETFTKMNYKTVDNGEVTTAVNSIYSDQKGNIWIGTMFQGIFILDVANQKLKKVEVNGFDLGANATWSIYGDASGNIWIGTRVGLLRYNSDTEKLDPVKGLCTFSESSEHEVLYIFEDKSGDLWLGTWSGGLRLYNKQSNSYTSYLDSQNSDQYVTHIRSVFQYDNTNLLIGSDDGLYLFNTEHKTTKRIDIPHIQYSLSDQNVYSIAKDKEGGIWIGTYFGGVNYLNPSMLSIETYYPNIPEGTLSGKAVSQFCEDQYSNLWIATEDGGINYFNTKTKKITQPIHTSYHNTHALLLDGDNLWIGTFSRGIDVYNTKTKHLSNFRYSREDRQTIDDDCIFSLYKTRKGDIYAGTPVGLNKYDRISKKFIRIEEVSGFIYDIEEDDHGNLWLATYGSGAMKLDATVNKWVHYDTIQNVNNPIVGSKLTDIYIDSQKKMLFSSEGRGIFIYDYKTDNFKNISETDGLPNNVTYGILDDANGNWWISSNKGLICFNITEPEKFRLYNKEDGLQSNQFNYKSSYKAKNGKFYFGGINGFSSFYPQNLSQIRNTISPPVEITHINILGNQDFELNHQVQTKLNKKETIELPYNRSSFTINYVSLSYITQAKNLYAYRLEGVDSDWNYVGNNKSVTYVNLSPGKYLFKVKASNNDGLWNETGTEIEIEILPPFWLSLPAKIIYLALLLAFAYALISYYWKKNVKRQQQQLEAFKTEQETLAFKSKIDFFTTIAHEVRTPLSLITAPLEEVINTHEGSNDTKQNLSIIEKNCDRLTVLINQLLDFRKMDSTKYVLNPEKINLYEHISELYDRFKKTAQRKEIDFSLNLPQDKDIYIYSDADALTKIVGNLLTNALKYTKNKIELSLFKNYDNSYTIMVEDNGRGISDAHKKLIFDPFYQVQADDGKVGTGLGLALVKNLTEVMGGQIDVVDGKNTGTIFIFTFSDIEQKPLSENYEEQTLPMFTPSRISDTQNDRKYNILIVEDNPEMSDFIKNSLKNEYTIDTALNAVDALLLLEENSYDIIISDIMMPGIDGISFTKKLKSELSYSHIPIILLSAKTENAVKVDGLLSGADVFIEKPFSISYLRAQILSLLENRKAILDAFNRSPLASYSNLVSNKHDELFLNRLNEEIEKHISEENFSVESLTDIFNISRSNLQRKLKTISGVTPGDYLRNYRLRKACKLLLETDMRINEVAFHVGFNSASYFTKVFQKTYNMLPKEFISKYTNNDSGEEW</sequence>
<dbReference type="Pfam" id="PF02518">
    <property type="entry name" value="HATPase_c"/>
    <property type="match status" value="1"/>
</dbReference>
<evidence type="ECO:0000313" key="12">
    <source>
        <dbReference type="Proteomes" id="UP000184480"/>
    </source>
</evidence>
<keyword evidence="6" id="KW-0804">Transcription</keyword>
<dbReference type="SUPFAM" id="SSF52172">
    <property type="entry name" value="CheY-like"/>
    <property type="match status" value="1"/>
</dbReference>
<dbReference type="PROSITE" id="PS50109">
    <property type="entry name" value="HIS_KIN"/>
    <property type="match status" value="1"/>
</dbReference>
<dbReference type="STRING" id="1346286.SAMN05444362_103122"/>
<evidence type="ECO:0000256" key="1">
    <source>
        <dbReference type="ARBA" id="ARBA00000085"/>
    </source>
</evidence>
<evidence type="ECO:0000313" key="11">
    <source>
        <dbReference type="EMBL" id="SHF02884.1"/>
    </source>
</evidence>
<dbReference type="Gene3D" id="3.40.50.2300">
    <property type="match status" value="1"/>
</dbReference>
<dbReference type="GO" id="GO:0043565">
    <property type="term" value="F:sequence-specific DNA binding"/>
    <property type="evidence" value="ECO:0007669"/>
    <property type="project" value="InterPro"/>
</dbReference>
<evidence type="ECO:0000256" key="5">
    <source>
        <dbReference type="ARBA" id="ARBA00023125"/>
    </source>
</evidence>
<dbReference type="Pfam" id="PF07495">
    <property type="entry name" value="Y_Y_Y"/>
    <property type="match status" value="1"/>
</dbReference>
<evidence type="ECO:0000259" key="8">
    <source>
        <dbReference type="PROSITE" id="PS01124"/>
    </source>
</evidence>
<organism evidence="11 12">
    <name type="scientific">Dysgonomonas macrotermitis</name>
    <dbReference type="NCBI Taxonomy" id="1346286"/>
    <lineage>
        <taxon>Bacteria</taxon>
        <taxon>Pseudomonadati</taxon>
        <taxon>Bacteroidota</taxon>
        <taxon>Bacteroidia</taxon>
        <taxon>Bacteroidales</taxon>
        <taxon>Dysgonomonadaceae</taxon>
        <taxon>Dysgonomonas</taxon>
    </lineage>
</organism>
<dbReference type="RefSeq" id="WP_062177396.1">
    <property type="nucleotide sequence ID" value="NZ_BBXL01000003.1"/>
</dbReference>
<evidence type="ECO:0000256" key="6">
    <source>
        <dbReference type="ARBA" id="ARBA00023163"/>
    </source>
</evidence>
<dbReference type="EMBL" id="FQUC01000003">
    <property type="protein sequence ID" value="SHF02884.1"/>
    <property type="molecule type" value="Genomic_DNA"/>
</dbReference>
<dbReference type="InterPro" id="IPR004358">
    <property type="entry name" value="Sig_transdc_His_kin-like_C"/>
</dbReference>
<dbReference type="SMART" id="SM00342">
    <property type="entry name" value="HTH_ARAC"/>
    <property type="match status" value="1"/>
</dbReference>
<dbReference type="Pfam" id="PF00072">
    <property type="entry name" value="Response_reg"/>
    <property type="match status" value="1"/>
</dbReference>
<dbReference type="InterPro" id="IPR018062">
    <property type="entry name" value="HTH_AraC-typ_CS"/>
</dbReference>
<dbReference type="InterPro" id="IPR013783">
    <property type="entry name" value="Ig-like_fold"/>
</dbReference>
<dbReference type="PROSITE" id="PS01124">
    <property type="entry name" value="HTH_ARAC_FAMILY_2"/>
    <property type="match status" value="1"/>
</dbReference>
<gene>
    <name evidence="11" type="ORF">SAMN05444362_103122</name>
</gene>
<dbReference type="InterPro" id="IPR011006">
    <property type="entry name" value="CheY-like_superfamily"/>
</dbReference>
<dbReference type="Pfam" id="PF12833">
    <property type="entry name" value="HTH_18"/>
    <property type="match status" value="1"/>
</dbReference>
<dbReference type="FunFam" id="2.60.40.10:FF:000791">
    <property type="entry name" value="Two-component system sensor histidine kinase/response regulator"/>
    <property type="match status" value="1"/>
</dbReference>
<dbReference type="OrthoDB" id="717811at2"/>
<dbReference type="Pfam" id="PF07494">
    <property type="entry name" value="Reg_prop"/>
    <property type="match status" value="4"/>
</dbReference>
<dbReference type="InterPro" id="IPR005467">
    <property type="entry name" value="His_kinase_dom"/>
</dbReference>
<dbReference type="PANTHER" id="PTHR43547:SF2">
    <property type="entry name" value="HYBRID SIGNAL TRANSDUCTION HISTIDINE KINASE C"/>
    <property type="match status" value="1"/>
</dbReference>
<keyword evidence="3 7" id="KW-0597">Phosphoprotein</keyword>
<dbReference type="SUPFAM" id="SSF46689">
    <property type="entry name" value="Homeodomain-like"/>
    <property type="match status" value="1"/>
</dbReference>
<dbReference type="PROSITE" id="PS50110">
    <property type="entry name" value="RESPONSE_REGULATORY"/>
    <property type="match status" value="1"/>
</dbReference>
<dbReference type="InterPro" id="IPR036890">
    <property type="entry name" value="HATPase_C_sf"/>
</dbReference>
<comment type="catalytic activity">
    <reaction evidence="1">
        <text>ATP + protein L-histidine = ADP + protein N-phospho-L-histidine.</text>
        <dbReference type="EC" id="2.7.13.3"/>
    </reaction>
</comment>
<dbReference type="InterPro" id="IPR009057">
    <property type="entry name" value="Homeodomain-like_sf"/>
</dbReference>
<evidence type="ECO:0000256" key="3">
    <source>
        <dbReference type="ARBA" id="ARBA00022553"/>
    </source>
</evidence>
<dbReference type="FunFam" id="1.10.287.130:FF:000045">
    <property type="entry name" value="Two-component system sensor histidine kinase/response regulator"/>
    <property type="match status" value="1"/>
</dbReference>
<dbReference type="InterPro" id="IPR011123">
    <property type="entry name" value="Y_Y_Y"/>
</dbReference>
<dbReference type="SMART" id="SM00388">
    <property type="entry name" value="HisKA"/>
    <property type="match status" value="1"/>
</dbReference>
<feature type="modified residue" description="4-aspartylphosphate" evidence="7">
    <location>
        <position position="1132"/>
    </location>
</feature>
<dbReference type="SUPFAM" id="SSF63829">
    <property type="entry name" value="Calcium-dependent phosphotriesterase"/>
    <property type="match status" value="3"/>
</dbReference>
<proteinExistence type="predicted"/>
<dbReference type="Gene3D" id="2.60.40.10">
    <property type="entry name" value="Immunoglobulins"/>
    <property type="match status" value="1"/>
</dbReference>
<feature type="domain" description="HTH araC/xylS-type" evidence="8">
    <location>
        <begin position="1231"/>
        <end position="1330"/>
    </location>
</feature>
<dbReference type="PRINTS" id="PR00344">
    <property type="entry name" value="BCTRLSENSOR"/>
</dbReference>
<dbReference type="GO" id="GO:0000155">
    <property type="term" value="F:phosphorelay sensor kinase activity"/>
    <property type="evidence" value="ECO:0007669"/>
    <property type="project" value="InterPro"/>
</dbReference>
<dbReference type="CDD" id="cd00082">
    <property type="entry name" value="HisKA"/>
    <property type="match status" value="1"/>
</dbReference>
<dbReference type="Gene3D" id="1.10.287.130">
    <property type="match status" value="1"/>
</dbReference>
<evidence type="ECO:0000256" key="7">
    <source>
        <dbReference type="PROSITE-ProRule" id="PRU00169"/>
    </source>
</evidence>
<name>A0A1M4YAT3_9BACT</name>
<dbReference type="SUPFAM" id="SSF55874">
    <property type="entry name" value="ATPase domain of HSP90 chaperone/DNA topoisomerase II/histidine kinase"/>
    <property type="match status" value="1"/>
</dbReference>
<reference evidence="12" key="1">
    <citation type="submission" date="2016-11" db="EMBL/GenBank/DDBJ databases">
        <authorList>
            <person name="Varghese N."/>
            <person name="Submissions S."/>
        </authorList>
    </citation>
    <scope>NUCLEOTIDE SEQUENCE [LARGE SCALE GENOMIC DNA]</scope>
    <source>
        <strain evidence="12">DSM 27370</strain>
    </source>
</reference>
<dbReference type="InterPro" id="IPR036097">
    <property type="entry name" value="HisK_dim/P_sf"/>
</dbReference>
<dbReference type="InterPro" id="IPR001789">
    <property type="entry name" value="Sig_transdc_resp-reg_receiver"/>
</dbReference>
<evidence type="ECO:0000259" key="9">
    <source>
        <dbReference type="PROSITE" id="PS50109"/>
    </source>
</evidence>
<feature type="domain" description="Response regulatory" evidence="10">
    <location>
        <begin position="1084"/>
        <end position="1199"/>
    </location>
</feature>
<dbReference type="Gene3D" id="2.130.10.10">
    <property type="entry name" value="YVTN repeat-like/Quinoprotein amine dehydrogenase"/>
    <property type="match status" value="2"/>
</dbReference>
<dbReference type="SMART" id="SM00387">
    <property type="entry name" value="HATPase_c"/>
    <property type="match status" value="1"/>
</dbReference>
<dbReference type="CDD" id="cd17574">
    <property type="entry name" value="REC_OmpR"/>
    <property type="match status" value="1"/>
</dbReference>
<dbReference type="InterPro" id="IPR011110">
    <property type="entry name" value="Reg_prop"/>
</dbReference>
<dbReference type="InterPro" id="IPR003594">
    <property type="entry name" value="HATPase_dom"/>
</dbReference>
<dbReference type="SUPFAM" id="SSF47384">
    <property type="entry name" value="Homodimeric domain of signal transducing histidine kinase"/>
    <property type="match status" value="1"/>
</dbReference>
<dbReference type="PANTHER" id="PTHR43547">
    <property type="entry name" value="TWO-COMPONENT HISTIDINE KINASE"/>
    <property type="match status" value="1"/>
</dbReference>
<evidence type="ECO:0000256" key="2">
    <source>
        <dbReference type="ARBA" id="ARBA00012438"/>
    </source>
</evidence>
<feature type="domain" description="Histidine kinase" evidence="9">
    <location>
        <begin position="838"/>
        <end position="1053"/>
    </location>
</feature>
<dbReference type="Pfam" id="PF00512">
    <property type="entry name" value="HisKA"/>
    <property type="match status" value="1"/>
</dbReference>
<dbReference type="EC" id="2.7.13.3" evidence="2"/>
<keyword evidence="4" id="KW-0805">Transcription regulation</keyword>
<accession>A0A1M4YAT3</accession>
<dbReference type="CDD" id="cd00075">
    <property type="entry name" value="HATPase"/>
    <property type="match status" value="1"/>
</dbReference>
<dbReference type="SMART" id="SM00448">
    <property type="entry name" value="REC"/>
    <property type="match status" value="1"/>
</dbReference>
<dbReference type="PROSITE" id="PS00041">
    <property type="entry name" value="HTH_ARAC_FAMILY_1"/>
    <property type="match status" value="1"/>
</dbReference>
<dbReference type="InterPro" id="IPR015943">
    <property type="entry name" value="WD40/YVTN_repeat-like_dom_sf"/>
</dbReference>
<protein>
    <recommendedName>
        <fullName evidence="2">histidine kinase</fullName>
        <ecNumber evidence="2">2.7.13.3</ecNumber>
    </recommendedName>
</protein>
<dbReference type="InterPro" id="IPR018060">
    <property type="entry name" value="HTH_AraC"/>
</dbReference>
<keyword evidence="12" id="KW-1185">Reference proteome</keyword>
<keyword evidence="5" id="KW-0238">DNA-binding</keyword>
<dbReference type="Gene3D" id="1.10.10.60">
    <property type="entry name" value="Homeodomain-like"/>
    <property type="match status" value="1"/>
</dbReference>
<dbReference type="Proteomes" id="UP000184480">
    <property type="component" value="Unassembled WGS sequence"/>
</dbReference>
<evidence type="ECO:0000259" key="10">
    <source>
        <dbReference type="PROSITE" id="PS50110"/>
    </source>
</evidence>
<dbReference type="GO" id="GO:0003700">
    <property type="term" value="F:DNA-binding transcription factor activity"/>
    <property type="evidence" value="ECO:0007669"/>
    <property type="project" value="InterPro"/>
</dbReference>